<sequence>MIETLVADIRRILREEPAGDAMLTDLVERLAPLAADTSWIDEDLYETDAAQGFGISILHEEPGDGFLLETVCWEPGRGVAPHDHQTWGVVMGLTGEEINVDWRRTDDGSAPGKAALEQAGETLVTGGVVKTFRPDDIHSIRNASQRPSLSLHLYGRSLAKTDRSEFNPLSGTVVPCPKRVRRAG</sequence>
<feature type="binding site" evidence="2">
    <location>
        <position position="84"/>
    </location>
    <ligand>
        <name>Fe cation</name>
        <dbReference type="ChEBI" id="CHEBI:24875"/>
        <note>catalytic</note>
    </ligand>
</feature>
<dbReference type="Gene3D" id="2.60.120.10">
    <property type="entry name" value="Jelly Rolls"/>
    <property type="match status" value="1"/>
</dbReference>
<dbReference type="AlphaFoldDB" id="A0A8G2BDR8"/>
<evidence type="ECO:0000256" key="1">
    <source>
        <dbReference type="ARBA" id="ARBA00006622"/>
    </source>
</evidence>
<accession>A0A8G2BDR8</accession>
<organism evidence="3 4">
    <name type="scientific">Thalassobaculum litoreum DSM 18839</name>
    <dbReference type="NCBI Taxonomy" id="1123362"/>
    <lineage>
        <taxon>Bacteria</taxon>
        <taxon>Pseudomonadati</taxon>
        <taxon>Pseudomonadota</taxon>
        <taxon>Alphaproteobacteria</taxon>
        <taxon>Rhodospirillales</taxon>
        <taxon>Thalassobaculaceae</taxon>
        <taxon>Thalassobaculum</taxon>
    </lineage>
</organism>
<evidence type="ECO:0000313" key="3">
    <source>
        <dbReference type="EMBL" id="SDF06576.1"/>
    </source>
</evidence>
<feature type="binding site" evidence="2">
    <location>
        <position position="82"/>
    </location>
    <ligand>
        <name>Fe cation</name>
        <dbReference type="ChEBI" id="CHEBI:24875"/>
        <note>catalytic</note>
    </ligand>
</feature>
<dbReference type="CDD" id="cd10548">
    <property type="entry name" value="cupin_CDO"/>
    <property type="match status" value="1"/>
</dbReference>
<dbReference type="GO" id="GO:0005506">
    <property type="term" value="F:iron ion binding"/>
    <property type="evidence" value="ECO:0007669"/>
    <property type="project" value="InterPro"/>
</dbReference>
<dbReference type="GO" id="GO:0016702">
    <property type="term" value="F:oxidoreductase activity, acting on single donors with incorporation of molecular oxygen, incorporation of two atoms of oxygen"/>
    <property type="evidence" value="ECO:0007669"/>
    <property type="project" value="InterPro"/>
</dbReference>
<reference evidence="3 4" key="1">
    <citation type="submission" date="2016-10" db="EMBL/GenBank/DDBJ databases">
        <authorList>
            <person name="Varghese N."/>
            <person name="Submissions S."/>
        </authorList>
    </citation>
    <scope>NUCLEOTIDE SEQUENCE [LARGE SCALE GENOMIC DNA]</scope>
    <source>
        <strain evidence="3 4">DSM 18839</strain>
    </source>
</reference>
<keyword evidence="4" id="KW-1185">Reference proteome</keyword>
<name>A0A8G2BDR8_9PROT</name>
<comment type="similarity">
    <text evidence="1">Belongs to the cysteine dioxygenase family.</text>
</comment>
<dbReference type="InterPro" id="IPR014710">
    <property type="entry name" value="RmlC-like_jellyroll"/>
</dbReference>
<comment type="caution">
    <text evidence="3">The sequence shown here is derived from an EMBL/GenBank/DDBJ whole genome shotgun (WGS) entry which is preliminary data.</text>
</comment>
<evidence type="ECO:0000313" key="4">
    <source>
        <dbReference type="Proteomes" id="UP000198615"/>
    </source>
</evidence>
<proteinExistence type="inferred from homology"/>
<dbReference type="EMBL" id="FNBW01000001">
    <property type="protein sequence ID" value="SDF06576.1"/>
    <property type="molecule type" value="Genomic_DNA"/>
</dbReference>
<dbReference type="InterPro" id="IPR010300">
    <property type="entry name" value="CDO_1"/>
</dbReference>
<feature type="binding site" evidence="2">
    <location>
        <position position="138"/>
    </location>
    <ligand>
        <name>Fe cation</name>
        <dbReference type="ChEBI" id="CHEBI:24875"/>
        <note>catalytic</note>
    </ligand>
</feature>
<evidence type="ECO:0000256" key="2">
    <source>
        <dbReference type="PIRSR" id="PIRSR610300-51"/>
    </source>
</evidence>
<dbReference type="InterPro" id="IPR011051">
    <property type="entry name" value="RmlC_Cupin_sf"/>
</dbReference>
<gene>
    <name evidence="3" type="ORF">SAMN05660686_00107</name>
</gene>
<keyword evidence="2" id="KW-0479">Metal-binding</keyword>
<dbReference type="Proteomes" id="UP000198615">
    <property type="component" value="Unassembled WGS sequence"/>
</dbReference>
<dbReference type="Pfam" id="PF05995">
    <property type="entry name" value="CDO_I"/>
    <property type="match status" value="1"/>
</dbReference>
<dbReference type="SUPFAM" id="SSF51182">
    <property type="entry name" value="RmlC-like cupins"/>
    <property type="match status" value="1"/>
</dbReference>
<protein>
    <submittedName>
        <fullName evidence="3">Predicted metal-dependent enzyme of the double-stranded beta helix superfamily</fullName>
    </submittedName>
</protein>
<keyword evidence="2" id="KW-0408">Iron</keyword>